<proteinExistence type="predicted"/>
<dbReference type="EMBL" id="JBJQOH010000007">
    <property type="protein sequence ID" value="KAL3681807.1"/>
    <property type="molecule type" value="Genomic_DNA"/>
</dbReference>
<evidence type="ECO:0000256" key="1">
    <source>
        <dbReference type="SAM" id="MobiDB-lite"/>
    </source>
</evidence>
<accession>A0ABD3GTN8</accession>
<dbReference type="Proteomes" id="UP001633002">
    <property type="component" value="Unassembled WGS sequence"/>
</dbReference>
<comment type="caution">
    <text evidence="2">The sequence shown here is derived from an EMBL/GenBank/DDBJ whole genome shotgun (WGS) entry which is preliminary data.</text>
</comment>
<keyword evidence="3" id="KW-1185">Reference proteome</keyword>
<evidence type="ECO:0000313" key="2">
    <source>
        <dbReference type="EMBL" id="KAL3681807.1"/>
    </source>
</evidence>
<organism evidence="2 3">
    <name type="scientific">Riccia sorocarpa</name>
    <dbReference type="NCBI Taxonomy" id="122646"/>
    <lineage>
        <taxon>Eukaryota</taxon>
        <taxon>Viridiplantae</taxon>
        <taxon>Streptophyta</taxon>
        <taxon>Embryophyta</taxon>
        <taxon>Marchantiophyta</taxon>
        <taxon>Marchantiopsida</taxon>
        <taxon>Marchantiidae</taxon>
        <taxon>Marchantiales</taxon>
        <taxon>Ricciaceae</taxon>
        <taxon>Riccia</taxon>
    </lineage>
</organism>
<name>A0ABD3GTN8_9MARC</name>
<feature type="compositionally biased region" description="Polar residues" evidence="1">
    <location>
        <begin position="77"/>
        <end position="103"/>
    </location>
</feature>
<dbReference type="AlphaFoldDB" id="A0ABD3GTN8"/>
<evidence type="ECO:0000313" key="3">
    <source>
        <dbReference type="Proteomes" id="UP001633002"/>
    </source>
</evidence>
<reference evidence="2 3" key="1">
    <citation type="submission" date="2024-09" db="EMBL/GenBank/DDBJ databases">
        <title>Chromosome-scale assembly of Riccia sorocarpa.</title>
        <authorList>
            <person name="Paukszto L."/>
        </authorList>
    </citation>
    <scope>NUCLEOTIDE SEQUENCE [LARGE SCALE GENOMIC DNA]</scope>
    <source>
        <strain evidence="2">LP-2024</strain>
        <tissue evidence="2">Aerial parts of the thallus</tissue>
    </source>
</reference>
<gene>
    <name evidence="2" type="ORF">R1sor_024763</name>
</gene>
<sequence>MGVRTPKSELARKVMGEYTFRTHEGQRLEVIRSLHWNKTSKQREIREESERQSASAMPDGDDGDLQREFAMTILEENLSNTPANDPAHSQHSTHTSPSAAANVSTNLPSNPSPLSDTTSSRRHI</sequence>
<protein>
    <submittedName>
        <fullName evidence="2">Uncharacterized protein</fullName>
    </submittedName>
</protein>
<feature type="compositionally biased region" description="Basic and acidic residues" evidence="1">
    <location>
        <begin position="41"/>
        <end position="51"/>
    </location>
</feature>
<feature type="region of interest" description="Disordered" evidence="1">
    <location>
        <begin position="39"/>
        <end position="124"/>
    </location>
</feature>
<feature type="compositionally biased region" description="Low complexity" evidence="1">
    <location>
        <begin position="104"/>
        <end position="118"/>
    </location>
</feature>